<evidence type="ECO:0000256" key="1">
    <source>
        <dbReference type="SAM" id="Phobius"/>
    </source>
</evidence>
<comment type="caution">
    <text evidence="2">The sequence shown here is derived from an EMBL/GenBank/DDBJ whole genome shotgun (WGS) entry which is preliminary data.</text>
</comment>
<evidence type="ECO:0000313" key="2">
    <source>
        <dbReference type="EMBL" id="MFC7357477.1"/>
    </source>
</evidence>
<feature type="transmembrane region" description="Helical" evidence="1">
    <location>
        <begin position="185"/>
        <end position="202"/>
    </location>
</feature>
<name>A0ABW2MTQ5_9FLAO</name>
<keyword evidence="3" id="KW-1185">Reference proteome</keyword>
<reference evidence="3" key="1">
    <citation type="journal article" date="2019" name="Int. J. Syst. Evol. Microbiol.">
        <title>The Global Catalogue of Microorganisms (GCM) 10K type strain sequencing project: providing services to taxonomists for standard genome sequencing and annotation.</title>
        <authorList>
            <consortium name="The Broad Institute Genomics Platform"/>
            <consortium name="The Broad Institute Genome Sequencing Center for Infectious Disease"/>
            <person name="Wu L."/>
            <person name="Ma J."/>
        </authorList>
    </citation>
    <scope>NUCLEOTIDE SEQUENCE [LARGE SCALE GENOMIC DNA]</scope>
    <source>
        <strain evidence="3">CGMCC 1.16306</strain>
    </source>
</reference>
<accession>A0ABW2MTQ5</accession>
<protein>
    <submittedName>
        <fullName evidence="2">Uncharacterized protein</fullName>
    </submittedName>
</protein>
<proteinExistence type="predicted"/>
<feature type="transmembrane region" description="Helical" evidence="1">
    <location>
        <begin position="62"/>
        <end position="82"/>
    </location>
</feature>
<keyword evidence="1" id="KW-0812">Transmembrane</keyword>
<organism evidence="2 3">
    <name type="scientific">Jejudonia soesokkakensis</name>
    <dbReference type="NCBI Taxonomy" id="1323432"/>
    <lineage>
        <taxon>Bacteria</taxon>
        <taxon>Pseudomonadati</taxon>
        <taxon>Bacteroidota</taxon>
        <taxon>Flavobacteriia</taxon>
        <taxon>Flavobacteriales</taxon>
        <taxon>Flavobacteriaceae</taxon>
        <taxon>Jejudonia</taxon>
    </lineage>
</organism>
<feature type="transmembrane region" description="Helical" evidence="1">
    <location>
        <begin position="146"/>
        <end position="165"/>
    </location>
</feature>
<evidence type="ECO:0000313" key="3">
    <source>
        <dbReference type="Proteomes" id="UP001596415"/>
    </source>
</evidence>
<gene>
    <name evidence="2" type="ORF">ACFQO1_07245</name>
</gene>
<keyword evidence="1" id="KW-1133">Transmembrane helix</keyword>
<feature type="transmembrane region" description="Helical" evidence="1">
    <location>
        <begin position="89"/>
        <end position="107"/>
    </location>
</feature>
<dbReference type="EMBL" id="JBHTBN010000003">
    <property type="protein sequence ID" value="MFC7357477.1"/>
    <property type="molecule type" value="Genomic_DNA"/>
</dbReference>
<sequence length="213" mass="25202">MEFIRELDEFIFIATLALPILYFTRYAIYSNAYRIFSWYLLAMATVEWALRIVLLYDLNDTNSFLFVYFFIAQFILLSLFYRELLGYKWINFVTVGCILFFGVQYILEPHLLLKYNPVGASVAQGVIVVYALVYFYKLLSEKGELVIVNIAIFFFLLCSMLIFATGNLMVDKLISDDFAWILQDLHFIFYFIFIGLVFVEWVKNYRTISFKQV</sequence>
<feature type="transmembrane region" description="Helical" evidence="1">
    <location>
        <begin position="119"/>
        <end position="139"/>
    </location>
</feature>
<feature type="transmembrane region" description="Helical" evidence="1">
    <location>
        <begin position="36"/>
        <end position="56"/>
    </location>
</feature>
<feature type="transmembrane region" description="Helical" evidence="1">
    <location>
        <begin position="12"/>
        <end position="29"/>
    </location>
</feature>
<keyword evidence="1" id="KW-0472">Membrane</keyword>
<dbReference type="Proteomes" id="UP001596415">
    <property type="component" value="Unassembled WGS sequence"/>
</dbReference>